<gene>
    <name evidence="3" type="ORF">GLOTRDRAFT_96434</name>
</gene>
<accession>S7RAE8</accession>
<proteinExistence type="predicted"/>
<feature type="transmembrane region" description="Helical" evidence="2">
    <location>
        <begin position="165"/>
        <end position="184"/>
    </location>
</feature>
<dbReference type="HOGENOM" id="CLU_044614_3_3_1"/>
<feature type="compositionally biased region" description="Polar residues" evidence="1">
    <location>
        <begin position="265"/>
        <end position="274"/>
    </location>
</feature>
<dbReference type="OMA" id="YIVWQNV"/>
<reference evidence="3 4" key="1">
    <citation type="journal article" date="2012" name="Science">
        <title>The Paleozoic origin of enzymatic lignin decomposition reconstructed from 31 fungal genomes.</title>
        <authorList>
            <person name="Floudas D."/>
            <person name="Binder M."/>
            <person name="Riley R."/>
            <person name="Barry K."/>
            <person name="Blanchette R.A."/>
            <person name="Henrissat B."/>
            <person name="Martinez A.T."/>
            <person name="Otillar R."/>
            <person name="Spatafora J.W."/>
            <person name="Yadav J.S."/>
            <person name="Aerts A."/>
            <person name="Benoit I."/>
            <person name="Boyd A."/>
            <person name="Carlson A."/>
            <person name="Copeland A."/>
            <person name="Coutinho P.M."/>
            <person name="de Vries R.P."/>
            <person name="Ferreira P."/>
            <person name="Findley K."/>
            <person name="Foster B."/>
            <person name="Gaskell J."/>
            <person name="Glotzer D."/>
            <person name="Gorecki P."/>
            <person name="Heitman J."/>
            <person name="Hesse C."/>
            <person name="Hori C."/>
            <person name="Igarashi K."/>
            <person name="Jurgens J.A."/>
            <person name="Kallen N."/>
            <person name="Kersten P."/>
            <person name="Kohler A."/>
            <person name="Kuees U."/>
            <person name="Kumar T.K.A."/>
            <person name="Kuo A."/>
            <person name="LaButti K."/>
            <person name="Larrondo L.F."/>
            <person name="Lindquist E."/>
            <person name="Ling A."/>
            <person name="Lombard V."/>
            <person name="Lucas S."/>
            <person name="Lundell T."/>
            <person name="Martin R."/>
            <person name="McLaughlin D.J."/>
            <person name="Morgenstern I."/>
            <person name="Morin E."/>
            <person name="Murat C."/>
            <person name="Nagy L.G."/>
            <person name="Nolan M."/>
            <person name="Ohm R.A."/>
            <person name="Patyshakuliyeva A."/>
            <person name="Rokas A."/>
            <person name="Ruiz-Duenas F.J."/>
            <person name="Sabat G."/>
            <person name="Salamov A."/>
            <person name="Samejima M."/>
            <person name="Schmutz J."/>
            <person name="Slot J.C."/>
            <person name="St John F."/>
            <person name="Stenlid J."/>
            <person name="Sun H."/>
            <person name="Sun S."/>
            <person name="Syed K."/>
            <person name="Tsang A."/>
            <person name="Wiebenga A."/>
            <person name="Young D."/>
            <person name="Pisabarro A."/>
            <person name="Eastwood D.C."/>
            <person name="Martin F."/>
            <person name="Cullen D."/>
            <person name="Grigoriev I.V."/>
            <person name="Hibbett D.S."/>
        </authorList>
    </citation>
    <scope>NUCLEOTIDE SEQUENCE [LARGE SCALE GENOMIC DNA]</scope>
    <source>
        <strain evidence="3 4">ATCC 11539</strain>
    </source>
</reference>
<name>S7RAE8_GLOTA</name>
<keyword evidence="2" id="KW-0812">Transmembrane</keyword>
<evidence type="ECO:0000256" key="2">
    <source>
        <dbReference type="SAM" id="Phobius"/>
    </source>
</evidence>
<keyword evidence="2" id="KW-1133">Transmembrane helix</keyword>
<evidence type="ECO:0000256" key="1">
    <source>
        <dbReference type="SAM" id="MobiDB-lite"/>
    </source>
</evidence>
<feature type="transmembrane region" description="Helical" evidence="2">
    <location>
        <begin position="230"/>
        <end position="250"/>
    </location>
</feature>
<feature type="transmembrane region" description="Helical" evidence="2">
    <location>
        <begin position="125"/>
        <end position="145"/>
    </location>
</feature>
<feature type="region of interest" description="Disordered" evidence="1">
    <location>
        <begin position="257"/>
        <end position="281"/>
    </location>
</feature>
<evidence type="ECO:0000313" key="3">
    <source>
        <dbReference type="EMBL" id="EPQ51235.1"/>
    </source>
</evidence>
<evidence type="ECO:0000313" key="4">
    <source>
        <dbReference type="Proteomes" id="UP000030669"/>
    </source>
</evidence>
<dbReference type="AlphaFoldDB" id="S7RAE8"/>
<dbReference type="GeneID" id="19309845"/>
<feature type="transmembrane region" description="Helical" evidence="2">
    <location>
        <begin position="12"/>
        <end position="33"/>
    </location>
</feature>
<feature type="transmembrane region" description="Helical" evidence="2">
    <location>
        <begin position="45"/>
        <end position="65"/>
    </location>
</feature>
<feature type="region of interest" description="Disordered" evidence="1">
    <location>
        <begin position="302"/>
        <end position="321"/>
    </location>
</feature>
<dbReference type="RefSeq" id="XP_007870237.1">
    <property type="nucleotide sequence ID" value="XM_007872046.1"/>
</dbReference>
<dbReference type="OrthoDB" id="2796825at2759"/>
<protein>
    <submittedName>
        <fullName evidence="3">Uncharacterized protein</fullName>
    </submittedName>
</protein>
<dbReference type="Proteomes" id="UP000030669">
    <property type="component" value="Unassembled WGS sequence"/>
</dbReference>
<sequence>MAHDMAIDAAELFGTIFEALIYGYSCALALDAIRTLKQRDRTHTSYVFLLAAFLLPVLATLHLAVDLYRIQHAFIALPTRVARMEFLSDVPNWSYIVKDGLYCTETFIADSILSYRCYVVWGRRLWAGLVPFVLCIGTIGCLSVANNQSGGIFQSEVDGFITSFWSFTLATNVVATSLITIPLARSERRMLHYAARDDLAPVITVVVESGGIYCCTCIITFIFFASRLNLQVLVLNTISSVIVVVFSLVLSRIGHRAGGHPSLKGSPSSRQFPSTPRERAHVTTLPRTAPVEIHMTRFIEHGSGKGDRGLDLGNKEDGLSV</sequence>
<organism evidence="3 4">
    <name type="scientific">Gloeophyllum trabeum (strain ATCC 11539 / FP-39264 / Madison 617)</name>
    <name type="common">Brown rot fungus</name>
    <dbReference type="NCBI Taxonomy" id="670483"/>
    <lineage>
        <taxon>Eukaryota</taxon>
        <taxon>Fungi</taxon>
        <taxon>Dikarya</taxon>
        <taxon>Basidiomycota</taxon>
        <taxon>Agaricomycotina</taxon>
        <taxon>Agaricomycetes</taxon>
        <taxon>Gloeophyllales</taxon>
        <taxon>Gloeophyllaceae</taxon>
        <taxon>Gloeophyllum</taxon>
    </lineage>
</organism>
<keyword evidence="4" id="KW-1185">Reference proteome</keyword>
<dbReference type="STRING" id="670483.S7RAE8"/>
<dbReference type="EMBL" id="KB469311">
    <property type="protein sequence ID" value="EPQ51235.1"/>
    <property type="molecule type" value="Genomic_DNA"/>
</dbReference>
<dbReference type="KEGG" id="gtr:GLOTRDRAFT_96434"/>
<feature type="transmembrane region" description="Helical" evidence="2">
    <location>
        <begin position="205"/>
        <end position="224"/>
    </location>
</feature>
<keyword evidence="2" id="KW-0472">Membrane</keyword>